<proteinExistence type="predicted"/>
<gene>
    <name evidence="1" type="ORF">RHODGE_RHODGE_01349</name>
</gene>
<sequence>MRVHLANDEDFIALTRSSLSHNFLSASVSIGFCRVDERHIEVDAGSQCGHFCFVRFAVLTHPACALSEQRYRLSRGQ</sequence>
<evidence type="ECO:0000313" key="2">
    <source>
        <dbReference type="Proteomes" id="UP000289200"/>
    </source>
</evidence>
<dbReference type="EMBL" id="UWOC01000111">
    <property type="protein sequence ID" value="VCU06702.1"/>
    <property type="molecule type" value="Genomic_DNA"/>
</dbReference>
<organism evidence="1 2">
    <name type="scientific">Rhodoplanes serenus</name>
    <dbReference type="NCBI Taxonomy" id="200615"/>
    <lineage>
        <taxon>Bacteria</taxon>
        <taxon>Pseudomonadati</taxon>
        <taxon>Pseudomonadota</taxon>
        <taxon>Alphaproteobacteria</taxon>
        <taxon>Hyphomicrobiales</taxon>
        <taxon>Nitrobacteraceae</taxon>
        <taxon>Rhodoplanes</taxon>
    </lineage>
</organism>
<name>A0A3S4CDY8_9BRAD</name>
<accession>A0A3S4CDY8</accession>
<comment type="caution">
    <text evidence="1">The sequence shown here is derived from an EMBL/GenBank/DDBJ whole genome shotgun (WGS) entry which is preliminary data.</text>
</comment>
<reference evidence="2" key="1">
    <citation type="submission" date="2018-10" db="EMBL/GenBank/DDBJ databases">
        <authorList>
            <person name="Peiro R."/>
            <person name="Begona"/>
            <person name="Cbmso G."/>
            <person name="Lopez M."/>
            <person name="Gonzalez S."/>
            <person name="Sacristan E."/>
            <person name="Castillo E."/>
        </authorList>
    </citation>
    <scope>NUCLEOTIDE SEQUENCE [LARGE SCALE GENOMIC DNA]</scope>
</reference>
<protein>
    <submittedName>
        <fullName evidence="1">Uncharacterized protein</fullName>
    </submittedName>
</protein>
<dbReference type="Proteomes" id="UP000289200">
    <property type="component" value="Unassembled WGS sequence"/>
</dbReference>
<evidence type="ECO:0000313" key="1">
    <source>
        <dbReference type="EMBL" id="VCU06702.1"/>
    </source>
</evidence>
<dbReference type="AlphaFoldDB" id="A0A3S4CDY8"/>
<keyword evidence="2" id="KW-1185">Reference proteome</keyword>